<dbReference type="PRINTS" id="PR01345">
    <property type="entry name" value="CERVTRCPTASE"/>
</dbReference>
<organism evidence="1 2">
    <name type="scientific">Limosa lapponica baueri</name>
    <dbReference type="NCBI Taxonomy" id="1758121"/>
    <lineage>
        <taxon>Eukaryota</taxon>
        <taxon>Metazoa</taxon>
        <taxon>Chordata</taxon>
        <taxon>Craniata</taxon>
        <taxon>Vertebrata</taxon>
        <taxon>Euteleostomi</taxon>
        <taxon>Archelosauria</taxon>
        <taxon>Archosauria</taxon>
        <taxon>Dinosauria</taxon>
        <taxon>Saurischia</taxon>
        <taxon>Theropoda</taxon>
        <taxon>Coelurosauria</taxon>
        <taxon>Aves</taxon>
        <taxon>Neognathae</taxon>
        <taxon>Neoaves</taxon>
        <taxon>Charadriiformes</taxon>
        <taxon>Scolopacidae</taxon>
        <taxon>Limosa</taxon>
    </lineage>
</organism>
<reference evidence="2" key="1">
    <citation type="submission" date="2017-11" db="EMBL/GenBank/DDBJ databases">
        <authorList>
            <person name="Lima N.C."/>
            <person name="Parody-Merino A.M."/>
            <person name="Battley P.F."/>
            <person name="Fidler A.E."/>
            <person name="Prosdocimi F."/>
        </authorList>
    </citation>
    <scope>NUCLEOTIDE SEQUENCE [LARGE SCALE GENOMIC DNA]</scope>
</reference>
<accession>A0A2I0UPW2</accession>
<dbReference type="Proteomes" id="UP000233556">
    <property type="component" value="Unassembled WGS sequence"/>
</dbReference>
<dbReference type="AlphaFoldDB" id="A0A2I0UPW2"/>
<name>A0A2I0UPW2_LIMLA</name>
<protein>
    <recommendedName>
        <fullName evidence="3">Rna-directed dna polymerase from mobile element jockey-like</fullName>
    </recommendedName>
</protein>
<evidence type="ECO:0000313" key="1">
    <source>
        <dbReference type="EMBL" id="PKU48084.1"/>
    </source>
</evidence>
<dbReference type="PANTHER" id="PTHR33332">
    <property type="entry name" value="REVERSE TRANSCRIPTASE DOMAIN-CONTAINING PROTEIN"/>
    <property type="match status" value="1"/>
</dbReference>
<keyword evidence="2" id="KW-1185">Reference proteome</keyword>
<sequence length="109" mass="12596">MKFNQAKCRVLHLGRGNPRPKYRLGGEWLESSPQEKDLGVLMDEKLDMSWQCVLAAQKANRTLGCIKRSMASKSREVILPLYSALMRPHLEYCVQLWSPQHRKATELLE</sequence>
<evidence type="ECO:0000313" key="2">
    <source>
        <dbReference type="Proteomes" id="UP000233556"/>
    </source>
</evidence>
<dbReference type="EMBL" id="KZ505661">
    <property type="protein sequence ID" value="PKU48084.1"/>
    <property type="molecule type" value="Genomic_DNA"/>
</dbReference>
<gene>
    <name evidence="1" type="ORF">llap_1641</name>
</gene>
<dbReference type="OrthoDB" id="410381at2759"/>
<evidence type="ECO:0008006" key="3">
    <source>
        <dbReference type="Google" id="ProtNLM"/>
    </source>
</evidence>
<proteinExistence type="predicted"/>
<reference evidence="2" key="2">
    <citation type="submission" date="2017-12" db="EMBL/GenBank/DDBJ databases">
        <title>Genome sequence of the Bar-tailed Godwit (Limosa lapponica baueri).</title>
        <authorList>
            <person name="Lima N.C.B."/>
            <person name="Parody-Merino A.M."/>
            <person name="Battley P.F."/>
            <person name="Fidler A.E."/>
            <person name="Prosdocimi F."/>
        </authorList>
    </citation>
    <scope>NUCLEOTIDE SEQUENCE [LARGE SCALE GENOMIC DNA]</scope>
</reference>